<proteinExistence type="predicted"/>
<organism evidence="2 3">
    <name type="scientific">Polychaeton citri CBS 116435</name>
    <dbReference type="NCBI Taxonomy" id="1314669"/>
    <lineage>
        <taxon>Eukaryota</taxon>
        <taxon>Fungi</taxon>
        <taxon>Dikarya</taxon>
        <taxon>Ascomycota</taxon>
        <taxon>Pezizomycotina</taxon>
        <taxon>Dothideomycetes</taxon>
        <taxon>Dothideomycetidae</taxon>
        <taxon>Capnodiales</taxon>
        <taxon>Capnodiaceae</taxon>
        <taxon>Polychaeton</taxon>
    </lineage>
</organism>
<dbReference type="OrthoDB" id="5305647at2759"/>
<name>A0A9P4UQW1_9PEZI</name>
<keyword evidence="3" id="KW-1185">Reference proteome</keyword>
<protein>
    <submittedName>
        <fullName evidence="2">Uncharacterized protein</fullName>
    </submittedName>
</protein>
<comment type="caution">
    <text evidence="2">The sequence shown here is derived from an EMBL/GenBank/DDBJ whole genome shotgun (WGS) entry which is preliminary data.</text>
</comment>
<dbReference type="EMBL" id="MU003786">
    <property type="protein sequence ID" value="KAF2721936.1"/>
    <property type="molecule type" value="Genomic_DNA"/>
</dbReference>
<dbReference type="Proteomes" id="UP000799441">
    <property type="component" value="Unassembled WGS sequence"/>
</dbReference>
<feature type="region of interest" description="Disordered" evidence="1">
    <location>
        <begin position="1"/>
        <end position="46"/>
    </location>
</feature>
<gene>
    <name evidence="2" type="ORF">K431DRAFT_61912</name>
</gene>
<feature type="region of interest" description="Disordered" evidence="1">
    <location>
        <begin position="377"/>
        <end position="462"/>
    </location>
</feature>
<feature type="compositionally biased region" description="Low complexity" evidence="1">
    <location>
        <begin position="395"/>
        <end position="409"/>
    </location>
</feature>
<evidence type="ECO:0000256" key="1">
    <source>
        <dbReference type="SAM" id="MobiDB-lite"/>
    </source>
</evidence>
<feature type="compositionally biased region" description="Pro residues" evidence="1">
    <location>
        <begin position="518"/>
        <end position="528"/>
    </location>
</feature>
<accession>A0A9P4UQW1</accession>
<evidence type="ECO:0000313" key="3">
    <source>
        <dbReference type="Proteomes" id="UP000799441"/>
    </source>
</evidence>
<reference evidence="2" key="1">
    <citation type="journal article" date="2020" name="Stud. Mycol.">
        <title>101 Dothideomycetes genomes: a test case for predicting lifestyles and emergence of pathogens.</title>
        <authorList>
            <person name="Haridas S."/>
            <person name="Albert R."/>
            <person name="Binder M."/>
            <person name="Bloem J."/>
            <person name="Labutti K."/>
            <person name="Salamov A."/>
            <person name="Andreopoulos B."/>
            <person name="Baker S."/>
            <person name="Barry K."/>
            <person name="Bills G."/>
            <person name="Bluhm B."/>
            <person name="Cannon C."/>
            <person name="Castanera R."/>
            <person name="Culley D."/>
            <person name="Daum C."/>
            <person name="Ezra D."/>
            <person name="Gonzalez J."/>
            <person name="Henrissat B."/>
            <person name="Kuo A."/>
            <person name="Liang C."/>
            <person name="Lipzen A."/>
            <person name="Lutzoni F."/>
            <person name="Magnuson J."/>
            <person name="Mondo S."/>
            <person name="Nolan M."/>
            <person name="Ohm R."/>
            <person name="Pangilinan J."/>
            <person name="Park H.-J."/>
            <person name="Ramirez L."/>
            <person name="Alfaro M."/>
            <person name="Sun H."/>
            <person name="Tritt A."/>
            <person name="Yoshinaga Y."/>
            <person name="Zwiers L.-H."/>
            <person name="Turgeon B."/>
            <person name="Goodwin S."/>
            <person name="Spatafora J."/>
            <person name="Crous P."/>
            <person name="Grigoriev I."/>
        </authorList>
    </citation>
    <scope>NUCLEOTIDE SEQUENCE</scope>
    <source>
        <strain evidence="2">CBS 116435</strain>
    </source>
</reference>
<evidence type="ECO:0000313" key="2">
    <source>
        <dbReference type="EMBL" id="KAF2721936.1"/>
    </source>
</evidence>
<feature type="compositionally biased region" description="Polar residues" evidence="1">
    <location>
        <begin position="1"/>
        <end position="22"/>
    </location>
</feature>
<feature type="compositionally biased region" description="Low complexity" evidence="1">
    <location>
        <begin position="476"/>
        <end position="517"/>
    </location>
</feature>
<feature type="region of interest" description="Disordered" evidence="1">
    <location>
        <begin position="476"/>
        <end position="564"/>
    </location>
</feature>
<feature type="compositionally biased region" description="Basic and acidic residues" evidence="1">
    <location>
        <begin position="27"/>
        <end position="46"/>
    </location>
</feature>
<dbReference type="AlphaFoldDB" id="A0A9P4UQW1"/>
<sequence>MASAHRQSVLCSDTSPSQTSSHPRLRSPAEHQPSHYDDSSPLPLDRRCCSSSSSSLSSSPSLYATFKIFQLVSSFCRRVKTRVSNQRYQGPPKKEGARLLQDDFCQEFERQAFDEIDKYLGRKTYRPHRKTIASGTITDAADCIDESSVAKEVRRLLTSVNQAFCPGQPKLNSLAKSNKLFLRRGPSFRLKRLSLKQLQRLLVTVANLLQTIRCASPTRSPTNSREAGDPDIDTTYTANLEHLLLCLRDQVLRLLVAKLVQIVEEHISECQKDQGKHEDNWFFEFPDARHPLSTTWPWSIRPSLAVLWGVCWMFYDFTNESDHICFVHEGQYYCLDEQGNMINAQGGLVVPAHQVQLFRQGMQQRQLREQQDAILSLGSNNNSNNNRISGYTGGQQRQQARARQPMMPASSAQRGTPGVPSTGGQGGRALAPGTAPQLAGTGEGFSRHGRPVAASPQSGRGGAQDLKLEMMQSASTRTNNNSNGGNNNNNTSSTSSAYHPAGASASAAPSQAAYSAPAPAPRHVPSPPACFATSHPHSRCPPKSPDPNARHKSLPSAWWPEHRL</sequence>